<reference evidence="4 5" key="1">
    <citation type="submission" date="2017-09" db="EMBL/GenBank/DDBJ databases">
        <title>Large-scale bioinformatics analysis of Bacillus genomes uncovers conserved roles of natural products in bacterial physiology.</title>
        <authorList>
            <consortium name="Agbiome Team Llc"/>
            <person name="Bleich R.M."/>
            <person name="Grubbs K.J."/>
            <person name="Santa Maria K.C."/>
            <person name="Allen S.E."/>
            <person name="Farag S."/>
            <person name="Shank E.A."/>
            <person name="Bowers A."/>
        </authorList>
    </citation>
    <scope>NUCLEOTIDE SEQUENCE [LARGE SCALE GENOMIC DNA]</scope>
    <source>
        <strain evidence="4 5">AFS042148</strain>
    </source>
</reference>
<accession>A0AAP8JW09</accession>
<evidence type="ECO:0000256" key="1">
    <source>
        <dbReference type="ARBA" id="ARBA00009481"/>
    </source>
</evidence>
<feature type="domain" description="Glycosyl transferase family 1" evidence="2">
    <location>
        <begin position="198"/>
        <end position="364"/>
    </location>
</feature>
<feature type="domain" description="Glycosyltransferase subfamily 4-like N-terminal" evidence="3">
    <location>
        <begin position="89"/>
        <end position="189"/>
    </location>
</feature>
<dbReference type="InterPro" id="IPR001296">
    <property type="entry name" value="Glyco_trans_1"/>
</dbReference>
<evidence type="ECO:0000313" key="4">
    <source>
        <dbReference type="EMBL" id="PHE08627.1"/>
    </source>
</evidence>
<comment type="caution">
    <text evidence="4">The sequence shown here is derived from an EMBL/GenBank/DDBJ whole genome shotgun (WGS) entry which is preliminary data.</text>
</comment>
<proteinExistence type="inferred from homology"/>
<dbReference type="EMBL" id="NUSY01000037">
    <property type="protein sequence ID" value="PHE08627.1"/>
    <property type="molecule type" value="Genomic_DNA"/>
</dbReference>
<gene>
    <name evidence="4" type="ORF">COF62_23550</name>
</gene>
<evidence type="ECO:0000259" key="3">
    <source>
        <dbReference type="Pfam" id="PF13439"/>
    </source>
</evidence>
<dbReference type="AlphaFoldDB" id="A0AAP8JW09"/>
<evidence type="ECO:0000259" key="2">
    <source>
        <dbReference type="Pfam" id="PF00534"/>
    </source>
</evidence>
<comment type="similarity">
    <text evidence="1">Belongs to the glycosyltransferase group 1 family. Glycosyltransferase 4 subfamily.</text>
</comment>
<dbReference type="PANTHER" id="PTHR45947">
    <property type="entry name" value="SULFOQUINOVOSYL TRANSFERASE SQD2"/>
    <property type="match status" value="1"/>
</dbReference>
<evidence type="ECO:0008006" key="6">
    <source>
        <dbReference type="Google" id="ProtNLM"/>
    </source>
</evidence>
<dbReference type="RefSeq" id="WP_080025470.1">
    <property type="nucleotide sequence ID" value="NZ_JARMKV010000016.1"/>
</dbReference>
<sequence length="392" mass="45190">MKKFEVKMLDGNKIAIYQQEYLTISMTFIYRQLQGIQKKYNPIVLASKVENLKVFPCDQIYSCPKKYAERIINKLYRTVTSKYATLSKAQCNYYCEILKKENVKLIHSHFGPSALEILPVAKKLNIPLVVTFHGYDASSLLKNNIYVNQLRELFEYGEIITVSQKMKNDLMKYGAKESKIRVHYIGVPIQDFSFNEKKSIEDKKKKNEVINFLQVSNFVEKKGHKYTISAFKEFLEFYPNSQLILGGDGPLKKDMEELCKELKVENKVQFIGKVVKEEVVQLMQEADVFLHHSVTSGNGDQEGIPTVIMEAMASGVTVVSTYHAGIPELIKDGYSGYLAQEKDIHGYVKKLKEVVESNNQIRENALNHIDKNYNMNIQNEKLIRIYDEILSY</sequence>
<dbReference type="GO" id="GO:0016757">
    <property type="term" value="F:glycosyltransferase activity"/>
    <property type="evidence" value="ECO:0007669"/>
    <property type="project" value="InterPro"/>
</dbReference>
<dbReference type="InterPro" id="IPR028098">
    <property type="entry name" value="Glyco_trans_4-like_N"/>
</dbReference>
<evidence type="ECO:0000313" key="5">
    <source>
        <dbReference type="Proteomes" id="UP000224044"/>
    </source>
</evidence>
<name>A0AAP8JW09_9BACI</name>
<organism evidence="4 5">
    <name type="scientific">Bacillus toyonensis</name>
    <dbReference type="NCBI Taxonomy" id="155322"/>
    <lineage>
        <taxon>Bacteria</taxon>
        <taxon>Bacillati</taxon>
        <taxon>Bacillota</taxon>
        <taxon>Bacilli</taxon>
        <taxon>Bacillales</taxon>
        <taxon>Bacillaceae</taxon>
        <taxon>Bacillus</taxon>
        <taxon>Bacillus cereus group</taxon>
    </lineage>
</organism>
<protein>
    <recommendedName>
        <fullName evidence="6">Colanic acid biosynthesis glycosyltransferase WcaL</fullName>
    </recommendedName>
</protein>
<dbReference type="Gene3D" id="3.40.50.2000">
    <property type="entry name" value="Glycogen Phosphorylase B"/>
    <property type="match status" value="2"/>
</dbReference>
<dbReference type="SUPFAM" id="SSF53756">
    <property type="entry name" value="UDP-Glycosyltransferase/glycogen phosphorylase"/>
    <property type="match status" value="1"/>
</dbReference>
<dbReference type="InterPro" id="IPR050194">
    <property type="entry name" value="Glycosyltransferase_grp1"/>
</dbReference>
<dbReference type="Proteomes" id="UP000224044">
    <property type="component" value="Unassembled WGS sequence"/>
</dbReference>
<dbReference type="Pfam" id="PF13439">
    <property type="entry name" value="Glyco_transf_4"/>
    <property type="match status" value="1"/>
</dbReference>
<dbReference type="Pfam" id="PF00534">
    <property type="entry name" value="Glycos_transf_1"/>
    <property type="match status" value="1"/>
</dbReference>
<dbReference type="PANTHER" id="PTHR45947:SF3">
    <property type="entry name" value="SULFOQUINOVOSYL TRANSFERASE SQD2"/>
    <property type="match status" value="1"/>
</dbReference>